<sequence>MRLVYLPIWETMWLVVTSCQFRRDGLGRLKNLITSITLRSPILHIVKRNHVVFSIVAASCSVQVSKLQPSQTAARSEATSECESVSHGFLYLGRNEDAAHSSVIMGMQPAAEHSKTGLI</sequence>
<accession>A0ACC1RBL2</accession>
<evidence type="ECO:0000313" key="1">
    <source>
        <dbReference type="EMBL" id="KAJ3503259.1"/>
    </source>
</evidence>
<organism evidence="1 2">
    <name type="scientific">Fusarium decemcellulare</name>
    <dbReference type="NCBI Taxonomy" id="57161"/>
    <lineage>
        <taxon>Eukaryota</taxon>
        <taxon>Fungi</taxon>
        <taxon>Dikarya</taxon>
        <taxon>Ascomycota</taxon>
        <taxon>Pezizomycotina</taxon>
        <taxon>Sordariomycetes</taxon>
        <taxon>Hypocreomycetidae</taxon>
        <taxon>Hypocreales</taxon>
        <taxon>Nectriaceae</taxon>
        <taxon>Fusarium</taxon>
        <taxon>Fusarium decemcellulare species complex</taxon>
    </lineage>
</organism>
<evidence type="ECO:0000313" key="2">
    <source>
        <dbReference type="Proteomes" id="UP001148629"/>
    </source>
</evidence>
<proteinExistence type="predicted"/>
<gene>
    <name evidence="1" type="ORF">NM208_g16552</name>
</gene>
<protein>
    <submittedName>
        <fullName evidence="1">Uncharacterized protein</fullName>
    </submittedName>
</protein>
<comment type="caution">
    <text evidence="1">The sequence shown here is derived from an EMBL/GenBank/DDBJ whole genome shotgun (WGS) entry which is preliminary data.</text>
</comment>
<name>A0ACC1RBL2_9HYPO</name>
<keyword evidence="2" id="KW-1185">Reference proteome</keyword>
<dbReference type="EMBL" id="JANRMS010005205">
    <property type="protein sequence ID" value="KAJ3503259.1"/>
    <property type="molecule type" value="Genomic_DNA"/>
</dbReference>
<reference evidence="1" key="1">
    <citation type="submission" date="2022-08" db="EMBL/GenBank/DDBJ databases">
        <title>Genome Sequence of Fusarium decemcellulare.</title>
        <authorList>
            <person name="Buettner E."/>
        </authorList>
    </citation>
    <scope>NUCLEOTIDE SEQUENCE</scope>
    <source>
        <strain evidence="1">Babe19</strain>
    </source>
</reference>
<dbReference type="Proteomes" id="UP001148629">
    <property type="component" value="Unassembled WGS sequence"/>
</dbReference>